<reference evidence="1" key="2">
    <citation type="journal article" date="2022" name="New Phytol.">
        <title>Evolutionary transition to the ectomycorrhizal habit in the genomes of a hyperdiverse lineage of mushroom-forming fungi.</title>
        <authorList>
            <person name="Looney B."/>
            <person name="Miyauchi S."/>
            <person name="Morin E."/>
            <person name="Drula E."/>
            <person name="Courty P.E."/>
            <person name="Kohler A."/>
            <person name="Kuo A."/>
            <person name="LaButti K."/>
            <person name="Pangilinan J."/>
            <person name="Lipzen A."/>
            <person name="Riley R."/>
            <person name="Andreopoulos W."/>
            <person name="He G."/>
            <person name="Johnson J."/>
            <person name="Nolan M."/>
            <person name="Tritt A."/>
            <person name="Barry K.W."/>
            <person name="Grigoriev I.V."/>
            <person name="Nagy L.G."/>
            <person name="Hibbett D."/>
            <person name="Henrissat B."/>
            <person name="Matheny P.B."/>
            <person name="Labbe J."/>
            <person name="Martin F.M."/>
        </authorList>
    </citation>
    <scope>NUCLEOTIDE SEQUENCE</scope>
    <source>
        <strain evidence="1">HHB10654</strain>
    </source>
</reference>
<evidence type="ECO:0000313" key="2">
    <source>
        <dbReference type="Proteomes" id="UP000814140"/>
    </source>
</evidence>
<reference evidence="1" key="1">
    <citation type="submission" date="2021-03" db="EMBL/GenBank/DDBJ databases">
        <authorList>
            <consortium name="DOE Joint Genome Institute"/>
            <person name="Ahrendt S."/>
            <person name="Looney B.P."/>
            <person name="Miyauchi S."/>
            <person name="Morin E."/>
            <person name="Drula E."/>
            <person name="Courty P.E."/>
            <person name="Chicoki N."/>
            <person name="Fauchery L."/>
            <person name="Kohler A."/>
            <person name="Kuo A."/>
            <person name="Labutti K."/>
            <person name="Pangilinan J."/>
            <person name="Lipzen A."/>
            <person name="Riley R."/>
            <person name="Andreopoulos W."/>
            <person name="He G."/>
            <person name="Johnson J."/>
            <person name="Barry K.W."/>
            <person name="Grigoriev I.V."/>
            <person name="Nagy L."/>
            <person name="Hibbett D."/>
            <person name="Henrissat B."/>
            <person name="Matheny P.B."/>
            <person name="Labbe J."/>
            <person name="Martin F."/>
        </authorList>
    </citation>
    <scope>NUCLEOTIDE SEQUENCE</scope>
    <source>
        <strain evidence="1">HHB10654</strain>
    </source>
</reference>
<sequence length="506" mass="56143">MAITSLDVLLAGVALYLVRLFLTKKPLGPIPPGPKGLPILGNALEFPQTEQWKTFSEWGNKYGGIVYANALGQPIIILNDVNIAADMLEKKSSMYSDRPILQMAGELVGWKDTLVLTRYGERFKEYRKYFHSVMGTRASIEKLYGLFESETRLFLRRMLWKPEELADNIRKTAGGIILQVTYGYKPKEGSDSLVDLVDVAIHQFSELTEPNAYLVDLFPALRYVPSWFPGASFKKTAASNRRTLQEMAAVPLDYVRKQMAAGTASPSLASNLLEAKHTPEQEINIKWATASMYSAGADTTVSAVHTLYLAMTLYPETQRKAQAEIDAVVGSDRLPTFSDRPNLPYVEALFSETLRWGTVAPLGVPHIVSADDIHDGYFIPKGTVVMTNIKHMLHDPAVYSNPWEFDPERFIASEGKPAELDPRKCCFGFGRRICPGLNLADATVWLSMVMSLAVFNVSKKVVNGVEISPEPAYTDGTIRRASSHPAHFVCTIKPRSAKAEAMILSD</sequence>
<proteinExistence type="predicted"/>
<comment type="caution">
    <text evidence="1">The sequence shown here is derived from an EMBL/GenBank/DDBJ whole genome shotgun (WGS) entry which is preliminary data.</text>
</comment>
<dbReference type="Proteomes" id="UP000814140">
    <property type="component" value="Unassembled WGS sequence"/>
</dbReference>
<name>A0ACB8TLB9_9AGAM</name>
<evidence type="ECO:0000313" key="1">
    <source>
        <dbReference type="EMBL" id="KAI0069200.1"/>
    </source>
</evidence>
<accession>A0ACB8TLB9</accession>
<protein>
    <submittedName>
        <fullName evidence="1">Cytochrome P450</fullName>
    </submittedName>
</protein>
<organism evidence="1 2">
    <name type="scientific">Artomyces pyxidatus</name>
    <dbReference type="NCBI Taxonomy" id="48021"/>
    <lineage>
        <taxon>Eukaryota</taxon>
        <taxon>Fungi</taxon>
        <taxon>Dikarya</taxon>
        <taxon>Basidiomycota</taxon>
        <taxon>Agaricomycotina</taxon>
        <taxon>Agaricomycetes</taxon>
        <taxon>Russulales</taxon>
        <taxon>Auriscalpiaceae</taxon>
        <taxon>Artomyces</taxon>
    </lineage>
</organism>
<keyword evidence="2" id="KW-1185">Reference proteome</keyword>
<gene>
    <name evidence="1" type="ORF">BV25DRAFT_1792511</name>
</gene>
<dbReference type="EMBL" id="MU277187">
    <property type="protein sequence ID" value="KAI0069200.1"/>
    <property type="molecule type" value="Genomic_DNA"/>
</dbReference>